<reference evidence="2" key="1">
    <citation type="submission" date="2023-11" db="EMBL/GenBank/DDBJ databases">
        <authorList>
            <person name="De Vega J J."/>
            <person name="De Vega J J."/>
        </authorList>
    </citation>
    <scope>NUCLEOTIDE SEQUENCE</scope>
</reference>
<keyword evidence="3" id="KW-1185">Reference proteome</keyword>
<evidence type="ECO:0000313" key="2">
    <source>
        <dbReference type="EMBL" id="CAK5266077.1"/>
    </source>
</evidence>
<dbReference type="Proteomes" id="UP001295794">
    <property type="component" value="Unassembled WGS sequence"/>
</dbReference>
<accession>A0AAD2GZE2</accession>
<gene>
    <name evidence="2" type="ORF">MYCIT1_LOCUS7585</name>
</gene>
<proteinExistence type="predicted"/>
<dbReference type="AlphaFoldDB" id="A0AAD2GZE2"/>
<comment type="caution">
    <text evidence="2">The sequence shown here is derived from an EMBL/GenBank/DDBJ whole genome shotgun (WGS) entry which is preliminary data.</text>
</comment>
<evidence type="ECO:0000313" key="3">
    <source>
        <dbReference type="Proteomes" id="UP001295794"/>
    </source>
</evidence>
<sequence length="165" mass="18872">QKQGNARVLIVGILLREVGVFESITAITDWIKRALHLSTASSMPFSGQRRPVFHALILAQASFFYYFKLKQTKAEKSASEARISVLESTVQRLKSNAPITDDELARVKRLAASRTYSMDLDGVQQEPIEWKEVIWGRTSRRKNEDSLSDEYLDKVAKEFEQTVHR</sequence>
<feature type="non-terminal residue" evidence="2">
    <location>
        <position position="1"/>
    </location>
</feature>
<evidence type="ECO:0000256" key="1">
    <source>
        <dbReference type="SAM" id="Coils"/>
    </source>
</evidence>
<protein>
    <submittedName>
        <fullName evidence="2">Uncharacterized protein</fullName>
    </submittedName>
</protein>
<name>A0AAD2GZE2_9AGAR</name>
<keyword evidence="1" id="KW-0175">Coiled coil</keyword>
<dbReference type="EMBL" id="CAVNYO010000106">
    <property type="protein sequence ID" value="CAK5266077.1"/>
    <property type="molecule type" value="Genomic_DNA"/>
</dbReference>
<organism evidence="2 3">
    <name type="scientific">Mycena citricolor</name>
    <dbReference type="NCBI Taxonomy" id="2018698"/>
    <lineage>
        <taxon>Eukaryota</taxon>
        <taxon>Fungi</taxon>
        <taxon>Dikarya</taxon>
        <taxon>Basidiomycota</taxon>
        <taxon>Agaricomycotina</taxon>
        <taxon>Agaricomycetes</taxon>
        <taxon>Agaricomycetidae</taxon>
        <taxon>Agaricales</taxon>
        <taxon>Marasmiineae</taxon>
        <taxon>Mycenaceae</taxon>
        <taxon>Mycena</taxon>
    </lineage>
</organism>
<feature type="coiled-coil region" evidence="1">
    <location>
        <begin position="69"/>
        <end position="96"/>
    </location>
</feature>